<dbReference type="GO" id="GO:0005739">
    <property type="term" value="C:mitochondrion"/>
    <property type="evidence" value="ECO:0007669"/>
    <property type="project" value="TreeGrafter"/>
</dbReference>
<dbReference type="GO" id="GO:0004487">
    <property type="term" value="F:methylenetetrahydrofolate dehydrogenase (NAD+) activity"/>
    <property type="evidence" value="ECO:0007669"/>
    <property type="project" value="TreeGrafter"/>
</dbReference>
<protein>
    <recommendedName>
        <fullName evidence="1">Tetrahydrofolate dehydrogenase/cyclohydrolase NAD(P)-binding domain-containing protein</fullName>
    </recommendedName>
</protein>
<dbReference type="InterPro" id="IPR046346">
    <property type="entry name" value="Aminoacid_DH-like_N_sf"/>
</dbReference>
<dbReference type="InterPro" id="IPR020631">
    <property type="entry name" value="THF_DH/CycHdrlase_NAD-bd_dom"/>
</dbReference>
<sequence length="210" mass="22901">MVFFMSMATVMGPTPPGTGVMCPATFRTSSKSTSPTRRVFPVMSSLILVIPTSMTHAPGFTISARMSPGTPVALTMMSALLQKRASSFLVQLPLPHHIHERRICNAVSCDKDVDGFNEKNVGRLCLDMNTLIPCTPLGVQELLKRTGIETFGKNAVVAGRSKNVGMPISMLLHADGRNDTDAMDATVTICHRFTPPVFLFLWKNSLEDFT</sequence>
<dbReference type="InterPro" id="IPR000672">
    <property type="entry name" value="THF_DH/CycHdrlase"/>
</dbReference>
<organism evidence="2 3">
    <name type="scientific">Phlebotomus papatasi</name>
    <name type="common">Sandfly</name>
    <dbReference type="NCBI Taxonomy" id="29031"/>
    <lineage>
        <taxon>Eukaryota</taxon>
        <taxon>Metazoa</taxon>
        <taxon>Ecdysozoa</taxon>
        <taxon>Arthropoda</taxon>
        <taxon>Hexapoda</taxon>
        <taxon>Insecta</taxon>
        <taxon>Pterygota</taxon>
        <taxon>Neoptera</taxon>
        <taxon>Endopterygota</taxon>
        <taxon>Diptera</taxon>
        <taxon>Nematocera</taxon>
        <taxon>Psychodoidea</taxon>
        <taxon>Psychodidae</taxon>
        <taxon>Phlebotomus</taxon>
        <taxon>Phlebotomus</taxon>
    </lineage>
</organism>
<accession>A0A1B0GPZ9</accession>
<dbReference type="VEuPathDB" id="VectorBase:PPAPM1_008942"/>
<reference evidence="2" key="1">
    <citation type="submission" date="2022-08" db="UniProtKB">
        <authorList>
            <consortium name="EnsemblMetazoa"/>
        </authorList>
    </citation>
    <scope>IDENTIFICATION</scope>
    <source>
        <strain evidence="2">Israel</strain>
    </source>
</reference>
<dbReference type="VEuPathDB" id="VectorBase:PPAI008706"/>
<dbReference type="Proteomes" id="UP000092462">
    <property type="component" value="Unassembled WGS sequence"/>
</dbReference>
<proteinExistence type="predicted"/>
<feature type="domain" description="Tetrahydrofolate dehydrogenase/cyclohydrolase NAD(P)-binding" evidence="1">
    <location>
        <begin position="133"/>
        <end position="194"/>
    </location>
</feature>
<evidence type="ECO:0000313" key="2">
    <source>
        <dbReference type="EnsemblMetazoa" id="PPAI008706-PA"/>
    </source>
</evidence>
<dbReference type="EnsemblMetazoa" id="PPAI008706-RA">
    <property type="protein sequence ID" value="PPAI008706-PA"/>
    <property type="gene ID" value="PPAI008706"/>
</dbReference>
<dbReference type="Gene3D" id="3.40.50.10860">
    <property type="entry name" value="Leucine Dehydrogenase, chain A, domain 1"/>
    <property type="match status" value="1"/>
</dbReference>
<evidence type="ECO:0000259" key="1">
    <source>
        <dbReference type="Pfam" id="PF02882"/>
    </source>
</evidence>
<dbReference type="SUPFAM" id="SSF53223">
    <property type="entry name" value="Aminoacid dehydrogenase-like, N-terminal domain"/>
    <property type="match status" value="1"/>
</dbReference>
<dbReference type="GO" id="GO:0004477">
    <property type="term" value="F:methenyltetrahydrofolate cyclohydrolase activity"/>
    <property type="evidence" value="ECO:0007669"/>
    <property type="project" value="TreeGrafter"/>
</dbReference>
<dbReference type="EMBL" id="AJVK01035390">
    <property type="status" value="NOT_ANNOTATED_CDS"/>
    <property type="molecule type" value="Genomic_DNA"/>
</dbReference>
<dbReference type="SUPFAM" id="SSF51735">
    <property type="entry name" value="NAD(P)-binding Rossmann-fold domains"/>
    <property type="match status" value="1"/>
</dbReference>
<dbReference type="Pfam" id="PF02882">
    <property type="entry name" value="THF_DHG_CYH_C"/>
    <property type="match status" value="1"/>
</dbReference>
<keyword evidence="3" id="KW-1185">Reference proteome</keyword>
<dbReference type="PRINTS" id="PR00085">
    <property type="entry name" value="THFDHDRGNASE"/>
</dbReference>
<dbReference type="PANTHER" id="PTHR48099:SF11">
    <property type="entry name" value="BIFUNCTIONAL METHYLENETETRAHYDROFOLATE DEHYDROGENASE_CYCLOHYDROLASE, MITOCHONDRIAL"/>
    <property type="match status" value="1"/>
</dbReference>
<dbReference type="InterPro" id="IPR036291">
    <property type="entry name" value="NAD(P)-bd_dom_sf"/>
</dbReference>
<dbReference type="AlphaFoldDB" id="A0A1B0GPZ9"/>
<name>A0A1B0GPZ9_PHLPP</name>
<dbReference type="GO" id="GO:0004488">
    <property type="term" value="F:methylenetetrahydrofolate dehydrogenase (NADP+) activity"/>
    <property type="evidence" value="ECO:0007669"/>
    <property type="project" value="InterPro"/>
</dbReference>
<dbReference type="PANTHER" id="PTHR48099">
    <property type="entry name" value="C-1-TETRAHYDROFOLATE SYNTHASE, CYTOPLASMIC-RELATED"/>
    <property type="match status" value="1"/>
</dbReference>
<evidence type="ECO:0000313" key="3">
    <source>
        <dbReference type="Proteomes" id="UP000092462"/>
    </source>
</evidence>
<dbReference type="GO" id="GO:0035999">
    <property type="term" value="P:tetrahydrofolate interconversion"/>
    <property type="evidence" value="ECO:0007669"/>
    <property type="project" value="TreeGrafter"/>
</dbReference>
<dbReference type="Gene3D" id="3.40.50.720">
    <property type="entry name" value="NAD(P)-binding Rossmann-like Domain"/>
    <property type="match status" value="1"/>
</dbReference>